<dbReference type="GO" id="GO:0005829">
    <property type="term" value="C:cytosol"/>
    <property type="evidence" value="ECO:0007669"/>
    <property type="project" value="TreeGrafter"/>
</dbReference>
<reference evidence="1" key="1">
    <citation type="submission" date="2022-08" db="EMBL/GenBank/DDBJ databases">
        <title>Genomic Encyclopedia of Type Strains, Phase V (KMG-V): Genome sequencing to study the core and pangenomes of soil and plant-associated prokaryotes.</title>
        <authorList>
            <person name="Whitman W."/>
        </authorList>
    </citation>
    <scope>NUCLEOTIDE SEQUENCE</scope>
    <source>
        <strain evidence="1">0</strain>
    </source>
</reference>
<dbReference type="PANTHER" id="PTHR42866">
    <property type="entry name" value="3-DEOXY-MANNO-OCTULOSONATE CYTIDYLYLTRANSFERASE"/>
    <property type="match status" value="1"/>
</dbReference>
<dbReference type="AlphaFoldDB" id="A0A9X2Q0M8"/>
<evidence type="ECO:0000313" key="2">
    <source>
        <dbReference type="Proteomes" id="UP001155027"/>
    </source>
</evidence>
<dbReference type="RefSeq" id="WP_259079830.1">
    <property type="nucleotide sequence ID" value="NZ_JANUAU010000003.1"/>
</dbReference>
<dbReference type="InterPro" id="IPR003329">
    <property type="entry name" value="Cytidylyl_trans"/>
</dbReference>
<dbReference type="Proteomes" id="UP001155027">
    <property type="component" value="Unassembled WGS sequence"/>
</dbReference>
<dbReference type="CDD" id="cd02518">
    <property type="entry name" value="GT2_SpsF"/>
    <property type="match status" value="1"/>
</dbReference>
<name>A0A9X2Q0M8_9BACT</name>
<dbReference type="Gene3D" id="3.90.550.10">
    <property type="entry name" value="Spore Coat Polysaccharide Biosynthesis Protein SpsA, Chain A"/>
    <property type="match status" value="1"/>
</dbReference>
<comment type="caution">
    <text evidence="1">The sequence shown here is derived from an EMBL/GenBank/DDBJ whole genome shotgun (WGS) entry which is preliminary data.</text>
</comment>
<protein>
    <submittedName>
        <fullName evidence="1">Spore coat polysaccharide biosynthesis protein SpsF</fullName>
    </submittedName>
</protein>
<accession>A0A9X2Q0M8</accession>
<dbReference type="InterPro" id="IPR029044">
    <property type="entry name" value="Nucleotide-diphossugar_trans"/>
</dbReference>
<organism evidence="1 2">
    <name type="scientific">Salinibacter ruber</name>
    <dbReference type="NCBI Taxonomy" id="146919"/>
    <lineage>
        <taxon>Bacteria</taxon>
        <taxon>Pseudomonadati</taxon>
        <taxon>Rhodothermota</taxon>
        <taxon>Rhodothermia</taxon>
        <taxon>Rhodothermales</taxon>
        <taxon>Salinibacteraceae</taxon>
        <taxon>Salinibacter</taxon>
    </lineage>
</organism>
<dbReference type="EMBL" id="JANUAU010000003">
    <property type="protein sequence ID" value="MCS3677351.1"/>
    <property type="molecule type" value="Genomic_DNA"/>
</dbReference>
<dbReference type="SUPFAM" id="SSF53448">
    <property type="entry name" value="Nucleotide-diphospho-sugar transferases"/>
    <property type="match status" value="1"/>
</dbReference>
<evidence type="ECO:0000313" key="1">
    <source>
        <dbReference type="EMBL" id="MCS3677351.1"/>
    </source>
</evidence>
<sequence>MKTAILITARLKSTRLPKKAIKSIEGKPMIRHQIDRLRLAARPEQIIMCTSPVEEDDPLERIAKEEAIGCYRGDPEDVLLRLTNAAKEFNVDTVVNCTADNPLTDPVYIDRLVDFHHEGGYDYSKVEGLPIGTFSYAVSRPAMEEACQMKAKRDTEVWGGYFTKPDRFTVGTLAVDDEYLRHPELRLTVDTPDDFDLMKEIFKALYEENSVFPLKDVVDLFSRKPNLRKINAGVQQKEGAPIRIREKRE</sequence>
<gene>
    <name evidence="1" type="ORF">GGP71_001267</name>
</gene>
<proteinExistence type="predicted"/>
<dbReference type="PANTHER" id="PTHR42866:SF1">
    <property type="entry name" value="SPORE COAT POLYSACCHARIDE BIOSYNTHESIS PROTEIN SPSF"/>
    <property type="match status" value="1"/>
</dbReference>
<dbReference type="Pfam" id="PF02348">
    <property type="entry name" value="CTP_transf_3"/>
    <property type="match status" value="1"/>
</dbReference>